<evidence type="ECO:0000313" key="9">
    <source>
        <dbReference type="EMBL" id="AIY18582.1"/>
    </source>
</evidence>
<dbReference type="InterPro" id="IPR003838">
    <property type="entry name" value="ABC3_permease_C"/>
</dbReference>
<dbReference type="OrthoDB" id="9780560at2"/>
<proteinExistence type="inferred from homology"/>
<keyword evidence="5" id="KW-0472">Membrane</keyword>
<evidence type="ECO:0000256" key="1">
    <source>
        <dbReference type="ARBA" id="ARBA00004651"/>
    </source>
</evidence>
<dbReference type="GO" id="GO:0005886">
    <property type="term" value="C:plasma membrane"/>
    <property type="evidence" value="ECO:0007669"/>
    <property type="project" value="UniProtKB-SubCell"/>
</dbReference>
<comment type="subcellular location">
    <subcellularLocation>
        <location evidence="1">Cell membrane</location>
        <topology evidence="1">Multi-pass membrane protein</topology>
    </subcellularLocation>
</comment>
<evidence type="ECO:0000256" key="4">
    <source>
        <dbReference type="ARBA" id="ARBA00022989"/>
    </source>
</evidence>
<dbReference type="GO" id="GO:0022857">
    <property type="term" value="F:transmembrane transporter activity"/>
    <property type="evidence" value="ECO:0007669"/>
    <property type="project" value="TreeGrafter"/>
</dbReference>
<dbReference type="InterPro" id="IPR025857">
    <property type="entry name" value="MacB_PCD"/>
</dbReference>
<dbReference type="PANTHER" id="PTHR30572:SF4">
    <property type="entry name" value="ABC TRANSPORTER PERMEASE YTRF"/>
    <property type="match status" value="1"/>
</dbReference>
<dbReference type="STRING" id="2045.KR76_20735"/>
<accession>A0A0A1DPQ8</accession>
<dbReference type="EMBL" id="CP009896">
    <property type="protein sequence ID" value="AIY18582.1"/>
    <property type="molecule type" value="Genomic_DNA"/>
</dbReference>
<feature type="domain" description="ABC3 transporter permease C-terminal" evidence="7">
    <location>
        <begin position="277"/>
        <end position="388"/>
    </location>
</feature>
<dbReference type="GeneID" id="96611219"/>
<dbReference type="AlphaFoldDB" id="A0A0A1DPQ8"/>
<organism evidence="9 10">
    <name type="scientific">Nocardioides simplex</name>
    <name type="common">Arthrobacter simplex</name>
    <dbReference type="NCBI Taxonomy" id="2045"/>
    <lineage>
        <taxon>Bacteria</taxon>
        <taxon>Bacillati</taxon>
        <taxon>Actinomycetota</taxon>
        <taxon>Actinomycetes</taxon>
        <taxon>Propionibacteriales</taxon>
        <taxon>Nocardioidaceae</taxon>
        <taxon>Pimelobacter</taxon>
    </lineage>
</organism>
<evidence type="ECO:0000256" key="6">
    <source>
        <dbReference type="ARBA" id="ARBA00038076"/>
    </source>
</evidence>
<keyword evidence="4" id="KW-1133">Transmembrane helix</keyword>
<dbReference type="eggNOG" id="COG0577">
    <property type="taxonomic scope" value="Bacteria"/>
</dbReference>
<dbReference type="RefSeq" id="WP_038680960.1">
    <property type="nucleotide sequence ID" value="NZ_BJMC01000010.1"/>
</dbReference>
<evidence type="ECO:0000256" key="5">
    <source>
        <dbReference type="ARBA" id="ARBA00023136"/>
    </source>
</evidence>
<gene>
    <name evidence="9" type="ORF">KR76_20735</name>
</gene>
<feature type="domain" description="MacB-like periplasmic core" evidence="8">
    <location>
        <begin position="28"/>
        <end position="232"/>
    </location>
</feature>
<dbReference type="KEGG" id="psim:KR76_20735"/>
<reference evidence="9 10" key="1">
    <citation type="journal article" date="2015" name="Genome Announc.">
        <title>Complete Genome Sequence of Steroid-Transforming Nocardioides simplex VKM Ac-2033D.</title>
        <authorList>
            <person name="Shtratnikova V.Y."/>
            <person name="Schelkunov M.I."/>
            <person name="Pekov Y.A."/>
            <person name="Fokina V.V."/>
            <person name="Logacheva M.D."/>
            <person name="Sokolov S.L."/>
            <person name="Bragin E.Y."/>
            <person name="Ashapkin V.V."/>
            <person name="Donova M.V."/>
        </authorList>
    </citation>
    <scope>NUCLEOTIDE SEQUENCE [LARGE SCALE GENOMIC DNA]</scope>
    <source>
        <strain evidence="9 10">VKM Ac-2033D</strain>
    </source>
</reference>
<evidence type="ECO:0000259" key="8">
    <source>
        <dbReference type="Pfam" id="PF12704"/>
    </source>
</evidence>
<evidence type="ECO:0000256" key="2">
    <source>
        <dbReference type="ARBA" id="ARBA00022475"/>
    </source>
</evidence>
<dbReference type="HOGENOM" id="CLU_697972_0_0_11"/>
<evidence type="ECO:0000256" key="3">
    <source>
        <dbReference type="ARBA" id="ARBA00022692"/>
    </source>
</evidence>
<evidence type="ECO:0000313" key="10">
    <source>
        <dbReference type="Proteomes" id="UP000030300"/>
    </source>
</evidence>
<keyword evidence="3" id="KW-0812">Transmembrane</keyword>
<evidence type="ECO:0000259" key="7">
    <source>
        <dbReference type="Pfam" id="PF02687"/>
    </source>
</evidence>
<dbReference type="Pfam" id="PF12704">
    <property type="entry name" value="MacB_PCD"/>
    <property type="match status" value="1"/>
</dbReference>
<sequence>MSHGHRATETARLLADAAASLLLRPGHTLGMISGILLGVASAVGAVTIADTQQAQIDLRFDLQRSGIVALEATTPTKAGFPADGIARVAALDPVAAVGELSRWNDRATVAQPAAEDGLLAPVLVGDRGGLDATGTTVVAGAPAAALDDPAATGTAWLGERLAARLGFTDPAAGTATVVVDGVPFTVVGTVRNGGSFGYVSGAVLLSRPSAVAGLRTTGSNVRVMAKVRPGSAAVVADYMLAAVDPTRRLTLENVTPPDGEILLGNVGGDLRRVGAALGGFIGLVGMITVANTLSLSVYQRRRELGLRSAMGWSRRRIGLLVLTESGLAGAVAGVLGSALGVAAAALWCRLHDWELVMARELPLLVVGGAVLASLAGGLLPAVRAASTSPLAAMRS</sequence>
<protein>
    <submittedName>
        <fullName evidence="9">ABC transporter permease protein</fullName>
    </submittedName>
</protein>
<dbReference type="PANTHER" id="PTHR30572">
    <property type="entry name" value="MEMBRANE COMPONENT OF TRANSPORTER-RELATED"/>
    <property type="match status" value="1"/>
</dbReference>
<name>A0A0A1DPQ8_NOCSI</name>
<comment type="similarity">
    <text evidence="6">Belongs to the ABC-4 integral membrane protein family.</text>
</comment>
<dbReference type="Pfam" id="PF02687">
    <property type="entry name" value="FtsX"/>
    <property type="match status" value="1"/>
</dbReference>
<keyword evidence="2" id="KW-1003">Cell membrane</keyword>
<dbReference type="InterPro" id="IPR050250">
    <property type="entry name" value="Macrolide_Exporter_MacB"/>
</dbReference>
<dbReference type="Proteomes" id="UP000030300">
    <property type="component" value="Chromosome"/>
</dbReference>
<keyword evidence="10" id="KW-1185">Reference proteome</keyword>